<reference evidence="1" key="1">
    <citation type="submission" date="2019-08" db="EMBL/GenBank/DDBJ databases">
        <authorList>
            <person name="Liu F."/>
        </authorList>
    </citation>
    <scope>NUCLEOTIDE SEQUENCE [LARGE SCALE GENOMIC DNA]</scope>
    <source>
        <strain evidence="1">PA1801</strain>
        <tissue evidence="1">Leaf</tissue>
    </source>
</reference>
<gene>
    <name evidence="1" type="ORF">EPI10_022148</name>
</gene>
<keyword evidence="2" id="KW-1185">Reference proteome</keyword>
<evidence type="ECO:0000313" key="1">
    <source>
        <dbReference type="EMBL" id="KAA3481813.1"/>
    </source>
</evidence>
<accession>A0A5B6WK95</accession>
<dbReference type="AlphaFoldDB" id="A0A5B6WK95"/>
<dbReference type="SUPFAM" id="SSF50475">
    <property type="entry name" value="FMN-binding split barrel"/>
    <property type="match status" value="1"/>
</dbReference>
<evidence type="ECO:0000313" key="2">
    <source>
        <dbReference type="Proteomes" id="UP000325315"/>
    </source>
</evidence>
<protein>
    <submittedName>
        <fullName evidence="1">FMN-binding split barrel</fullName>
    </submittedName>
</protein>
<dbReference type="PANTHER" id="PTHR37375">
    <property type="entry name" value="EXPRESSED PROTEIN"/>
    <property type="match status" value="1"/>
</dbReference>
<dbReference type="PANTHER" id="PTHR37375:SF1">
    <property type="entry name" value="DUF2470 DOMAIN-CONTAINING PROTEIN"/>
    <property type="match status" value="1"/>
</dbReference>
<comment type="caution">
    <text evidence="1">The sequence shown here is derived from an EMBL/GenBank/DDBJ whole genome shotgun (WGS) entry which is preliminary data.</text>
</comment>
<organism evidence="1 2">
    <name type="scientific">Gossypium australe</name>
    <dbReference type="NCBI Taxonomy" id="47621"/>
    <lineage>
        <taxon>Eukaryota</taxon>
        <taxon>Viridiplantae</taxon>
        <taxon>Streptophyta</taxon>
        <taxon>Embryophyta</taxon>
        <taxon>Tracheophyta</taxon>
        <taxon>Spermatophyta</taxon>
        <taxon>Magnoliopsida</taxon>
        <taxon>eudicotyledons</taxon>
        <taxon>Gunneridae</taxon>
        <taxon>Pentapetalae</taxon>
        <taxon>rosids</taxon>
        <taxon>malvids</taxon>
        <taxon>Malvales</taxon>
        <taxon>Malvaceae</taxon>
        <taxon>Malvoideae</taxon>
        <taxon>Gossypium</taxon>
    </lineage>
</organism>
<dbReference type="OrthoDB" id="10256706at2759"/>
<dbReference type="Gene3D" id="3.20.180.10">
    <property type="entry name" value="PNP-oxidase-like"/>
    <property type="match status" value="1"/>
</dbReference>
<dbReference type="InterPro" id="IPR037119">
    <property type="entry name" value="Haem_oxidase_HugZ-like_sf"/>
</dbReference>
<proteinExistence type="predicted"/>
<name>A0A5B6WK95_9ROSI</name>
<dbReference type="EMBL" id="SMMG02000003">
    <property type="protein sequence ID" value="KAA3481813.1"/>
    <property type="molecule type" value="Genomic_DNA"/>
</dbReference>
<dbReference type="Proteomes" id="UP000325315">
    <property type="component" value="Unassembled WGS sequence"/>
</dbReference>
<sequence>MKGSNKATVLSLAEKCKNILVSNWQGYLNTIKTDAQGSKENIYTTKVKYIIRKGNPLIWVPEHELHNVENEESEQHWVPFRQDTNRIAHNLNTIIDERGSFSVATPYPGPLGKLLKSMNKFPVRVALTGDVVPVKDKKAESAANYLKEMMLSEEKALKEFSYTVSGVLSSSNHFSTTRSENLKELIDGGEKYVIYKFNLRSCMFVDGNGGTHEVDFEDMEKCKASLLAPYSAKLIDGINQSEARRRGLILFCFIYLNVNIRDAYMLSLDRKGFDVLGKVRSKVTGDEIDEYQWKQFRITFKEEARDIESFCQQLVEMEEDAIKKVSSYGGLG</sequence>